<sequence length="207" mass="24021">MDELLGYAPPVTKVLVGSALITSTLCSLNFLEAHDLFFDMNLIIEKYEFWRLFTTFTYFGNFGIGTFISLFTYFQNCKMLEVMMFQGQLAEFLNFILVSCSLLLILAPMFNLFFLSDALFMCIMYLLSKRNRQGRFMLIGLPIDIPSTFLPYVFLMFGFSKSKIIGMILGHLYYYFEDVLPVLPTSQGVRLLKPNFIVRYFAKLIEN</sequence>
<evidence type="ECO:0000256" key="6">
    <source>
        <dbReference type="ARBA" id="ARBA00023136"/>
    </source>
</evidence>
<keyword evidence="6 7" id="KW-0472">Membrane</keyword>
<gene>
    <name evidence="8" type="ORF">BSTOLATCC_MIC8566</name>
</gene>
<dbReference type="Pfam" id="PF04511">
    <property type="entry name" value="DER1"/>
    <property type="match status" value="1"/>
</dbReference>
<keyword evidence="5 7" id="KW-1133">Transmembrane helix</keyword>
<evidence type="ECO:0000256" key="7">
    <source>
        <dbReference type="RuleBase" id="RU363059"/>
    </source>
</evidence>
<dbReference type="Proteomes" id="UP001162131">
    <property type="component" value="Unassembled WGS sequence"/>
</dbReference>
<dbReference type="GO" id="GO:0006950">
    <property type="term" value="P:response to stress"/>
    <property type="evidence" value="ECO:0007669"/>
    <property type="project" value="UniProtKB-ARBA"/>
</dbReference>
<dbReference type="EMBL" id="CAJZBQ010000010">
    <property type="protein sequence ID" value="CAG9313293.1"/>
    <property type="molecule type" value="Genomic_DNA"/>
</dbReference>
<dbReference type="AlphaFoldDB" id="A0AAU9ID27"/>
<evidence type="ECO:0000256" key="3">
    <source>
        <dbReference type="ARBA" id="ARBA00022692"/>
    </source>
</evidence>
<evidence type="ECO:0000256" key="2">
    <source>
        <dbReference type="ARBA" id="ARBA00008917"/>
    </source>
</evidence>
<name>A0AAU9ID27_9CILI</name>
<dbReference type="SUPFAM" id="SSF144091">
    <property type="entry name" value="Rhomboid-like"/>
    <property type="match status" value="1"/>
</dbReference>
<evidence type="ECO:0000256" key="5">
    <source>
        <dbReference type="ARBA" id="ARBA00022989"/>
    </source>
</evidence>
<feature type="transmembrane region" description="Helical" evidence="7">
    <location>
        <begin position="52"/>
        <end position="75"/>
    </location>
</feature>
<comment type="subcellular location">
    <subcellularLocation>
        <location evidence="1 7">Endoplasmic reticulum membrane</location>
        <topology evidence="1 7">Multi-pass membrane protein</topology>
    </subcellularLocation>
</comment>
<feature type="transmembrane region" description="Helical" evidence="7">
    <location>
        <begin position="12"/>
        <end position="31"/>
    </location>
</feature>
<comment type="function">
    <text evidence="7">May be involved in the degradation of misfolded endoplasmic reticulum (ER) luminal proteins.</text>
</comment>
<evidence type="ECO:0000256" key="4">
    <source>
        <dbReference type="ARBA" id="ARBA00022824"/>
    </source>
</evidence>
<protein>
    <recommendedName>
        <fullName evidence="7">Derlin</fullName>
    </recommendedName>
</protein>
<dbReference type="InterPro" id="IPR035952">
    <property type="entry name" value="Rhomboid-like_sf"/>
</dbReference>
<comment type="caution">
    <text evidence="7">Lacks conserved residue(s) required for the propagation of feature annotation.</text>
</comment>
<keyword evidence="9" id="KW-1185">Reference proteome</keyword>
<feature type="transmembrane region" description="Helical" evidence="7">
    <location>
        <begin position="95"/>
        <end position="128"/>
    </location>
</feature>
<reference evidence="8" key="1">
    <citation type="submission" date="2021-09" db="EMBL/GenBank/DDBJ databases">
        <authorList>
            <consortium name="AG Swart"/>
            <person name="Singh M."/>
            <person name="Singh A."/>
            <person name="Seah K."/>
            <person name="Emmerich C."/>
        </authorList>
    </citation>
    <scope>NUCLEOTIDE SEQUENCE</scope>
    <source>
        <strain evidence="8">ATCC30299</strain>
    </source>
</reference>
<evidence type="ECO:0000313" key="8">
    <source>
        <dbReference type="EMBL" id="CAG9313293.1"/>
    </source>
</evidence>
<organism evidence="8 9">
    <name type="scientific">Blepharisma stoltei</name>
    <dbReference type="NCBI Taxonomy" id="1481888"/>
    <lineage>
        <taxon>Eukaryota</taxon>
        <taxon>Sar</taxon>
        <taxon>Alveolata</taxon>
        <taxon>Ciliophora</taxon>
        <taxon>Postciliodesmatophora</taxon>
        <taxon>Heterotrichea</taxon>
        <taxon>Heterotrichida</taxon>
        <taxon>Blepharismidae</taxon>
        <taxon>Blepharisma</taxon>
    </lineage>
</organism>
<keyword evidence="4 7" id="KW-0256">Endoplasmic reticulum</keyword>
<proteinExistence type="inferred from homology"/>
<comment type="caution">
    <text evidence="8">The sequence shown here is derived from an EMBL/GenBank/DDBJ whole genome shotgun (WGS) entry which is preliminary data.</text>
</comment>
<evidence type="ECO:0000256" key="1">
    <source>
        <dbReference type="ARBA" id="ARBA00004477"/>
    </source>
</evidence>
<evidence type="ECO:0000313" key="9">
    <source>
        <dbReference type="Proteomes" id="UP001162131"/>
    </source>
</evidence>
<dbReference type="PANTHER" id="PTHR11009">
    <property type="entry name" value="DER1-LIKE PROTEIN, DERLIN"/>
    <property type="match status" value="1"/>
</dbReference>
<keyword evidence="3 7" id="KW-0812">Transmembrane</keyword>
<accession>A0AAU9ID27</accession>
<dbReference type="InterPro" id="IPR007599">
    <property type="entry name" value="DER1"/>
</dbReference>
<comment type="similarity">
    <text evidence="2 7">Belongs to the derlin family.</text>
</comment>
<dbReference type="GO" id="GO:0005789">
    <property type="term" value="C:endoplasmic reticulum membrane"/>
    <property type="evidence" value="ECO:0007669"/>
    <property type="project" value="UniProtKB-SubCell"/>
</dbReference>